<reference evidence="1" key="1">
    <citation type="submission" date="2020-03" db="EMBL/GenBank/DDBJ databases">
        <title>The deep terrestrial virosphere.</title>
        <authorList>
            <person name="Holmfeldt K."/>
            <person name="Nilsson E."/>
            <person name="Simone D."/>
            <person name="Lopez-Fernandez M."/>
            <person name="Wu X."/>
            <person name="de Brujin I."/>
            <person name="Lundin D."/>
            <person name="Andersson A."/>
            <person name="Bertilsson S."/>
            <person name="Dopson M."/>
        </authorList>
    </citation>
    <scope>NUCLEOTIDE SEQUENCE</scope>
    <source>
        <strain evidence="1">MM415A04515</strain>
    </source>
</reference>
<accession>A0A6M3JKE5</accession>
<proteinExistence type="predicted"/>
<organism evidence="1">
    <name type="scientific">viral metagenome</name>
    <dbReference type="NCBI Taxonomy" id="1070528"/>
    <lineage>
        <taxon>unclassified sequences</taxon>
        <taxon>metagenomes</taxon>
        <taxon>organismal metagenomes</taxon>
    </lineage>
</organism>
<dbReference type="AlphaFoldDB" id="A0A6M3JKE5"/>
<evidence type="ECO:0000313" key="1">
    <source>
        <dbReference type="EMBL" id="QJA69521.1"/>
    </source>
</evidence>
<gene>
    <name evidence="1" type="ORF">MM415A04515_0003</name>
</gene>
<name>A0A6M3JKE5_9ZZZZ</name>
<dbReference type="EMBL" id="MT141713">
    <property type="protein sequence ID" value="QJA69521.1"/>
    <property type="molecule type" value="Genomic_DNA"/>
</dbReference>
<protein>
    <submittedName>
        <fullName evidence="1">Uncharacterized protein</fullName>
    </submittedName>
</protein>
<sequence length="52" mass="5865">MLEDFKRKAQLYRIMELMIKVLAEEDDALYADIKGMLTGNNGTKGGEDEPTT</sequence>